<organism evidence="1 2">
    <name type="scientific">Haemaphysalis longicornis</name>
    <name type="common">Bush tick</name>
    <dbReference type="NCBI Taxonomy" id="44386"/>
    <lineage>
        <taxon>Eukaryota</taxon>
        <taxon>Metazoa</taxon>
        <taxon>Ecdysozoa</taxon>
        <taxon>Arthropoda</taxon>
        <taxon>Chelicerata</taxon>
        <taxon>Arachnida</taxon>
        <taxon>Acari</taxon>
        <taxon>Parasitiformes</taxon>
        <taxon>Ixodida</taxon>
        <taxon>Ixodoidea</taxon>
        <taxon>Ixodidae</taxon>
        <taxon>Haemaphysalinae</taxon>
        <taxon>Haemaphysalis</taxon>
    </lineage>
</organism>
<comment type="caution">
    <text evidence="1">The sequence shown here is derived from an EMBL/GenBank/DDBJ whole genome shotgun (WGS) entry which is preliminary data.</text>
</comment>
<evidence type="ECO:0000313" key="1">
    <source>
        <dbReference type="EMBL" id="KAH9365019.1"/>
    </source>
</evidence>
<keyword evidence="2" id="KW-1185">Reference proteome</keyword>
<proteinExistence type="predicted"/>
<protein>
    <submittedName>
        <fullName evidence="1">Uncharacterized protein</fullName>
    </submittedName>
</protein>
<reference evidence="1 2" key="1">
    <citation type="journal article" date="2020" name="Cell">
        <title>Large-Scale Comparative Analyses of Tick Genomes Elucidate Their Genetic Diversity and Vector Capacities.</title>
        <authorList>
            <consortium name="Tick Genome and Microbiome Consortium (TIGMIC)"/>
            <person name="Jia N."/>
            <person name="Wang J."/>
            <person name="Shi W."/>
            <person name="Du L."/>
            <person name="Sun Y."/>
            <person name="Zhan W."/>
            <person name="Jiang J.F."/>
            <person name="Wang Q."/>
            <person name="Zhang B."/>
            <person name="Ji P."/>
            <person name="Bell-Sakyi L."/>
            <person name="Cui X.M."/>
            <person name="Yuan T.T."/>
            <person name="Jiang B.G."/>
            <person name="Yang W.F."/>
            <person name="Lam T.T."/>
            <person name="Chang Q.C."/>
            <person name="Ding S.J."/>
            <person name="Wang X.J."/>
            <person name="Zhu J.G."/>
            <person name="Ruan X.D."/>
            <person name="Zhao L."/>
            <person name="Wei J.T."/>
            <person name="Ye R.Z."/>
            <person name="Que T.C."/>
            <person name="Du C.H."/>
            <person name="Zhou Y.H."/>
            <person name="Cheng J.X."/>
            <person name="Dai P.F."/>
            <person name="Guo W.B."/>
            <person name="Han X.H."/>
            <person name="Huang E.J."/>
            <person name="Li L.F."/>
            <person name="Wei W."/>
            <person name="Gao Y.C."/>
            <person name="Liu J.Z."/>
            <person name="Shao H.Z."/>
            <person name="Wang X."/>
            <person name="Wang C.C."/>
            <person name="Yang T.C."/>
            <person name="Huo Q.B."/>
            <person name="Li W."/>
            <person name="Chen H.Y."/>
            <person name="Chen S.E."/>
            <person name="Zhou L.G."/>
            <person name="Ni X.B."/>
            <person name="Tian J.H."/>
            <person name="Sheng Y."/>
            <person name="Liu T."/>
            <person name="Pan Y.S."/>
            <person name="Xia L.Y."/>
            <person name="Li J."/>
            <person name="Zhao F."/>
            <person name="Cao W.C."/>
        </authorList>
    </citation>
    <scope>NUCLEOTIDE SEQUENCE [LARGE SCALE GENOMIC DNA]</scope>
    <source>
        <strain evidence="1">HaeL-2018</strain>
    </source>
</reference>
<dbReference type="AlphaFoldDB" id="A0A9J6FQH2"/>
<sequence length="88" mass="9761">MVGAAMSVSWSKFTSGLRPACLIRRCTTAFLAGKPWHLHWIMIIPKLPRVMLIRTVSSKLTLSPGDGVLEPGHETVLLWCLLLLLLPL</sequence>
<dbReference type="EMBL" id="JABSTR010000003">
    <property type="protein sequence ID" value="KAH9365019.1"/>
    <property type="molecule type" value="Genomic_DNA"/>
</dbReference>
<name>A0A9J6FQH2_HAELO</name>
<accession>A0A9J6FQH2</accession>
<dbReference type="Proteomes" id="UP000821853">
    <property type="component" value="Unassembled WGS sequence"/>
</dbReference>
<evidence type="ECO:0000313" key="2">
    <source>
        <dbReference type="Proteomes" id="UP000821853"/>
    </source>
</evidence>
<dbReference type="VEuPathDB" id="VectorBase:HLOH_040859"/>
<gene>
    <name evidence="1" type="ORF">HPB48_021479</name>
</gene>